<name>A0A9J6GCY7_HAELO</name>
<evidence type="ECO:0000259" key="4">
    <source>
        <dbReference type="Pfam" id="PF25372"/>
    </source>
</evidence>
<keyword evidence="1" id="KW-0833">Ubl conjugation pathway</keyword>
<dbReference type="Gene3D" id="3.80.10.10">
    <property type="entry name" value="Ribonuclease Inhibitor"/>
    <property type="match status" value="4"/>
</dbReference>
<evidence type="ECO:0000256" key="1">
    <source>
        <dbReference type="ARBA" id="ARBA00022786"/>
    </source>
</evidence>
<dbReference type="PANTHER" id="PTHR13318">
    <property type="entry name" value="PARTNER OF PAIRED, ISOFORM B-RELATED"/>
    <property type="match status" value="1"/>
</dbReference>
<dbReference type="InterPro" id="IPR036047">
    <property type="entry name" value="F-box-like_dom_sf"/>
</dbReference>
<protein>
    <recommendedName>
        <fullName evidence="7">F-box domain-containing protein</fullName>
    </recommendedName>
</protein>
<dbReference type="SMART" id="SM00368">
    <property type="entry name" value="LRR_RI"/>
    <property type="match status" value="3"/>
</dbReference>
<dbReference type="GO" id="GO:0019005">
    <property type="term" value="C:SCF ubiquitin ligase complex"/>
    <property type="evidence" value="ECO:0007669"/>
    <property type="project" value="TreeGrafter"/>
</dbReference>
<gene>
    <name evidence="5" type="ORF">HPB48_009161</name>
</gene>
<dbReference type="GO" id="GO:0031146">
    <property type="term" value="P:SCF-dependent proteasomal ubiquitin-dependent protein catabolic process"/>
    <property type="evidence" value="ECO:0007669"/>
    <property type="project" value="TreeGrafter"/>
</dbReference>
<organism evidence="5 6">
    <name type="scientific">Haemaphysalis longicornis</name>
    <name type="common">Bush tick</name>
    <dbReference type="NCBI Taxonomy" id="44386"/>
    <lineage>
        <taxon>Eukaryota</taxon>
        <taxon>Metazoa</taxon>
        <taxon>Ecdysozoa</taxon>
        <taxon>Arthropoda</taxon>
        <taxon>Chelicerata</taxon>
        <taxon>Arachnida</taxon>
        <taxon>Acari</taxon>
        <taxon>Parasitiformes</taxon>
        <taxon>Ixodida</taxon>
        <taxon>Ixodoidea</taxon>
        <taxon>Ixodidae</taxon>
        <taxon>Haemaphysalinae</taxon>
        <taxon>Haemaphysalis</taxon>
    </lineage>
</organism>
<dbReference type="InterPro" id="IPR057207">
    <property type="entry name" value="FBXL15_LRR"/>
</dbReference>
<dbReference type="OMA" id="DVICESM"/>
<evidence type="ECO:0008006" key="7">
    <source>
        <dbReference type="Google" id="ProtNLM"/>
    </source>
</evidence>
<dbReference type="PANTHER" id="PTHR13318:SF95">
    <property type="entry name" value="F-BOX PROTEIN YLR352W"/>
    <property type="match status" value="1"/>
</dbReference>
<dbReference type="Pfam" id="PF12937">
    <property type="entry name" value="F-box-like"/>
    <property type="match status" value="1"/>
</dbReference>
<evidence type="ECO:0000313" key="5">
    <source>
        <dbReference type="EMBL" id="KAH9372947.1"/>
    </source>
</evidence>
<feature type="domain" description="F-box/LRR-repeat protein 15-like leucin rich repeat" evidence="4">
    <location>
        <begin position="261"/>
        <end position="411"/>
    </location>
</feature>
<dbReference type="Proteomes" id="UP000821853">
    <property type="component" value="Chromosome 4"/>
</dbReference>
<comment type="caution">
    <text evidence="5">The sequence shown here is derived from an EMBL/GenBank/DDBJ whole genome shotgun (WGS) entry which is preliminary data.</text>
</comment>
<feature type="domain" description="F-box" evidence="3">
    <location>
        <begin position="34"/>
        <end position="71"/>
    </location>
</feature>
<feature type="region of interest" description="Disordered" evidence="2">
    <location>
        <begin position="1"/>
        <end position="30"/>
    </location>
</feature>
<evidence type="ECO:0000313" key="6">
    <source>
        <dbReference type="Proteomes" id="UP000821853"/>
    </source>
</evidence>
<dbReference type="EMBL" id="JABSTR010000006">
    <property type="protein sequence ID" value="KAH9372947.1"/>
    <property type="molecule type" value="Genomic_DNA"/>
</dbReference>
<dbReference type="SUPFAM" id="SSF81383">
    <property type="entry name" value="F-box domain"/>
    <property type="match status" value="1"/>
</dbReference>
<keyword evidence="6" id="KW-1185">Reference proteome</keyword>
<dbReference type="AlphaFoldDB" id="A0A9J6GCY7"/>
<proteinExistence type="predicted"/>
<dbReference type="SUPFAM" id="SSF52047">
    <property type="entry name" value="RNI-like"/>
    <property type="match status" value="2"/>
</dbReference>
<sequence length="473" mass="51392">MGGIISRAHFHRHSGPAGSESSPSTEPSAGIENPDILRLVFGRLDQDDRISAAQVCGAWRAVADDARVWRDFEAQLSLSHSGDSPVLRSLERRGIQRIKVANPDDTLTRLPRLLRKLPVLKTLDLSHCENLTDERVGTTFEPRPCTSLTSLNLSWCSKITDVAVDCITRQIPNLEILCLSGCRSVSDWAMGLIAMRLRRLIVLEVRACNISNDGLLQIAGFSPDGAPLNNMGGCQLEQLNVRFCVLVSDVGLEAISRGMRHLVSLDLRRCADVTDAGVEHVAKIATLKRLVLNRCGLVTGDGIYHLASRPSSLDELDIGACRRIGNGITNIFQGNGIVGVTKLHAQSCGGVSDSVLGMLSERFVHLTELDISDCKLVTCKGIKALSTSMRELRCIHLCWCPALTNRALRHLSRMPSLRTVSLKGCRKITGKCVKAASGENTPSKLTELDVGYTGVGDTGLRYIAQVKKTKGCP</sequence>
<dbReference type="SMART" id="SM00367">
    <property type="entry name" value="LRR_CC"/>
    <property type="match status" value="10"/>
</dbReference>
<dbReference type="InterPro" id="IPR001611">
    <property type="entry name" value="Leu-rich_rpt"/>
</dbReference>
<dbReference type="InterPro" id="IPR001810">
    <property type="entry name" value="F-box_dom"/>
</dbReference>
<dbReference type="Pfam" id="PF13516">
    <property type="entry name" value="LRR_6"/>
    <property type="match status" value="4"/>
</dbReference>
<reference evidence="5 6" key="1">
    <citation type="journal article" date="2020" name="Cell">
        <title>Large-Scale Comparative Analyses of Tick Genomes Elucidate Their Genetic Diversity and Vector Capacities.</title>
        <authorList>
            <consortium name="Tick Genome and Microbiome Consortium (TIGMIC)"/>
            <person name="Jia N."/>
            <person name="Wang J."/>
            <person name="Shi W."/>
            <person name="Du L."/>
            <person name="Sun Y."/>
            <person name="Zhan W."/>
            <person name="Jiang J.F."/>
            <person name="Wang Q."/>
            <person name="Zhang B."/>
            <person name="Ji P."/>
            <person name="Bell-Sakyi L."/>
            <person name="Cui X.M."/>
            <person name="Yuan T.T."/>
            <person name="Jiang B.G."/>
            <person name="Yang W.F."/>
            <person name="Lam T.T."/>
            <person name="Chang Q.C."/>
            <person name="Ding S.J."/>
            <person name="Wang X.J."/>
            <person name="Zhu J.G."/>
            <person name="Ruan X.D."/>
            <person name="Zhao L."/>
            <person name="Wei J.T."/>
            <person name="Ye R.Z."/>
            <person name="Que T.C."/>
            <person name="Du C.H."/>
            <person name="Zhou Y.H."/>
            <person name="Cheng J.X."/>
            <person name="Dai P.F."/>
            <person name="Guo W.B."/>
            <person name="Han X.H."/>
            <person name="Huang E.J."/>
            <person name="Li L.F."/>
            <person name="Wei W."/>
            <person name="Gao Y.C."/>
            <person name="Liu J.Z."/>
            <person name="Shao H.Z."/>
            <person name="Wang X."/>
            <person name="Wang C.C."/>
            <person name="Yang T.C."/>
            <person name="Huo Q.B."/>
            <person name="Li W."/>
            <person name="Chen H.Y."/>
            <person name="Chen S.E."/>
            <person name="Zhou L.G."/>
            <person name="Ni X.B."/>
            <person name="Tian J.H."/>
            <person name="Sheng Y."/>
            <person name="Liu T."/>
            <person name="Pan Y.S."/>
            <person name="Xia L.Y."/>
            <person name="Li J."/>
            <person name="Zhao F."/>
            <person name="Cao W.C."/>
        </authorList>
    </citation>
    <scope>NUCLEOTIDE SEQUENCE [LARGE SCALE GENOMIC DNA]</scope>
    <source>
        <strain evidence="5">HaeL-2018</strain>
    </source>
</reference>
<dbReference type="OrthoDB" id="423607at2759"/>
<dbReference type="Pfam" id="PF25372">
    <property type="entry name" value="DUF7885"/>
    <property type="match status" value="1"/>
</dbReference>
<accession>A0A9J6GCY7</accession>
<dbReference type="VEuPathDB" id="VectorBase:HLOH_056880"/>
<evidence type="ECO:0000256" key="2">
    <source>
        <dbReference type="SAM" id="MobiDB-lite"/>
    </source>
</evidence>
<dbReference type="Gene3D" id="1.20.1280.50">
    <property type="match status" value="1"/>
</dbReference>
<dbReference type="InterPro" id="IPR006553">
    <property type="entry name" value="Leu-rich_rpt_Cys-con_subtyp"/>
</dbReference>
<evidence type="ECO:0000259" key="3">
    <source>
        <dbReference type="Pfam" id="PF12937"/>
    </source>
</evidence>
<dbReference type="InterPro" id="IPR032675">
    <property type="entry name" value="LRR_dom_sf"/>
</dbReference>